<dbReference type="WBParaSite" id="PSAMB.scaffold3750size17015.g22389.t1">
    <property type="protein sequence ID" value="PSAMB.scaffold3750size17015.g22389.t1"/>
    <property type="gene ID" value="PSAMB.scaffold3750size17015.g22389"/>
</dbReference>
<organism evidence="1 2">
    <name type="scientific">Plectus sambesii</name>
    <dbReference type="NCBI Taxonomy" id="2011161"/>
    <lineage>
        <taxon>Eukaryota</taxon>
        <taxon>Metazoa</taxon>
        <taxon>Ecdysozoa</taxon>
        <taxon>Nematoda</taxon>
        <taxon>Chromadorea</taxon>
        <taxon>Plectida</taxon>
        <taxon>Plectina</taxon>
        <taxon>Plectoidea</taxon>
        <taxon>Plectidae</taxon>
        <taxon>Plectus</taxon>
    </lineage>
</organism>
<accession>A0A914WDZ0</accession>
<name>A0A914WDZ0_9BILA</name>
<proteinExistence type="predicted"/>
<reference evidence="2" key="1">
    <citation type="submission" date="2022-11" db="UniProtKB">
        <authorList>
            <consortium name="WormBaseParasite"/>
        </authorList>
    </citation>
    <scope>IDENTIFICATION</scope>
</reference>
<evidence type="ECO:0000313" key="1">
    <source>
        <dbReference type="Proteomes" id="UP000887566"/>
    </source>
</evidence>
<protein>
    <submittedName>
        <fullName evidence="2">Uncharacterized protein</fullName>
    </submittedName>
</protein>
<evidence type="ECO:0000313" key="2">
    <source>
        <dbReference type="WBParaSite" id="PSAMB.scaffold3750size17015.g22389.t1"/>
    </source>
</evidence>
<dbReference type="AlphaFoldDB" id="A0A914WDZ0"/>
<keyword evidence="1" id="KW-1185">Reference proteome</keyword>
<dbReference type="Proteomes" id="UP000887566">
    <property type="component" value="Unplaced"/>
</dbReference>
<sequence length="248" mass="27559">MSSSTTATFIPSSEGSLEGKCSISYIVYNTRQSFNQHRRTKHPTETAEIKKGLLYPGQKCDSECANYEELIELRKSGHGIDCTLETNCSFVNGGGGVKQGKDSTRLYKQCSRSGRYTSTAESSKNTRKKGTRKIQAHCTAYIRLKVDKNSGVVIRPDLDDHVAVDLIVKQYENDDNSPVFFYKPIVASDDKFALGLQTTGQRRLLDELGSNVISIDTTHKTTRYKYLLCTLMVLDEVGGGQPAAEFFI</sequence>